<feature type="compositionally biased region" description="Polar residues" evidence="1">
    <location>
        <begin position="353"/>
        <end position="365"/>
    </location>
</feature>
<feature type="compositionally biased region" description="Gly residues" evidence="1">
    <location>
        <begin position="529"/>
        <end position="540"/>
    </location>
</feature>
<feature type="compositionally biased region" description="Low complexity" evidence="1">
    <location>
        <begin position="576"/>
        <end position="585"/>
    </location>
</feature>
<dbReference type="EMBL" id="LNZH02000207">
    <property type="protein sequence ID" value="OCB85803.1"/>
    <property type="molecule type" value="Genomic_DNA"/>
</dbReference>
<evidence type="ECO:0000313" key="3">
    <source>
        <dbReference type="Proteomes" id="UP000757232"/>
    </source>
</evidence>
<feature type="region of interest" description="Disordered" evidence="1">
    <location>
        <begin position="90"/>
        <end position="110"/>
    </location>
</feature>
<feature type="region of interest" description="Disordered" evidence="1">
    <location>
        <begin position="511"/>
        <end position="688"/>
    </location>
</feature>
<accession>A0A9Q5N6H8</accession>
<protein>
    <submittedName>
        <fullName evidence="2">Uncharacterized protein</fullName>
    </submittedName>
</protein>
<reference evidence="2" key="1">
    <citation type="submission" date="2016-06" db="EMBL/GenBank/DDBJ databases">
        <title>Draft Genome sequence of the fungus Inonotus baumii.</title>
        <authorList>
            <person name="Zhu H."/>
            <person name="Lin W."/>
        </authorList>
    </citation>
    <scope>NUCLEOTIDE SEQUENCE</scope>
    <source>
        <strain evidence="2">821</strain>
    </source>
</reference>
<dbReference type="OrthoDB" id="3271258at2759"/>
<feature type="compositionally biased region" description="Low complexity" evidence="1">
    <location>
        <begin position="255"/>
        <end position="264"/>
    </location>
</feature>
<sequence>MSTSPTPQLADSMAEGVLTDEKLERVRLLPPVLLEGWGSAFGGLSAFASQNALISGWRNRRKARERTYETDIFNFSCFYSQVFREIEEASERRALEEEEEAASHPGPLDPFVSALTNAELMLAARKRRRQSISISRVGSYSDVPAELQHTGSGPGSPVPWTSPPPLYRANTHTSTISSFSTATSSLASNHARHHEEENHTTQKETIARRRNTLTKAMSSALSRTLTRMRSRGAINEILPVDEALVIGVAVHEATTEETTTVDTSGHGGGSPGEEEQRKGARVGTVDGEDQTNSDSKAELGNGESPAPVTEAGPSSRRMSITFSAAVSAGTPKTEVTRSRSGSISKLRGKLPLRSQNHTAAPSTDVKQAGTGTTDDSGATSGAEEGAEKEGGKGPSVIASAKSSRRISYIAKVLAQRLRRRKSDEEGEKDKGKGSGGGEKEKETERKKGKGKSGSDQISTSGSGSQRSDKSSNSEKKKKRLSFILPAPISISEPSVAVSVVDVAARLDQPIIKSPMLDTPSISEPSSNAGSGGGGGRGAVIGTGSSVSEGIGMGALPPSPRRLPSATEIPLPPSPAGSPRSPSTSSVAAVIVQRQLDAASKERKDEETVPAMIPLPPTPASSTFPRNLSLERSTDVTSTSAPILIPNSNSESKRRRLPPSALPDSDFGPMSESTPAPTPIPSPTESAMTVPVHVSTSPFRDVTHSAFASRRESRMDLNEEGKKYEVLVDVGMDAVEAEKDAPSSEVPSDLRDEEKGIDFGVEVKVVAPAELDESEASSTSEKAIRL</sequence>
<dbReference type="AlphaFoldDB" id="A0A9Q5N6H8"/>
<name>A0A9Q5N6H8_SANBA</name>
<feature type="compositionally biased region" description="Low complexity" evidence="1">
    <location>
        <begin position="368"/>
        <end position="383"/>
    </location>
</feature>
<feature type="compositionally biased region" description="Low complexity" evidence="1">
    <location>
        <begin position="177"/>
        <end position="188"/>
    </location>
</feature>
<comment type="caution">
    <text evidence="2">The sequence shown here is derived from an EMBL/GenBank/DDBJ whole genome shotgun (WGS) entry which is preliminary data.</text>
</comment>
<dbReference type="Proteomes" id="UP000757232">
    <property type="component" value="Unassembled WGS sequence"/>
</dbReference>
<proteinExistence type="predicted"/>
<feature type="region of interest" description="Disordered" evidence="1">
    <location>
        <begin position="255"/>
        <end position="401"/>
    </location>
</feature>
<feature type="compositionally biased region" description="Low complexity" evidence="1">
    <location>
        <begin position="453"/>
        <end position="465"/>
    </location>
</feature>
<feature type="compositionally biased region" description="Basic and acidic residues" evidence="1">
    <location>
        <begin position="193"/>
        <end position="207"/>
    </location>
</feature>
<feature type="region of interest" description="Disordered" evidence="1">
    <location>
        <begin position="415"/>
        <end position="479"/>
    </location>
</feature>
<evidence type="ECO:0000313" key="2">
    <source>
        <dbReference type="EMBL" id="OCB85803.1"/>
    </source>
</evidence>
<evidence type="ECO:0000256" key="1">
    <source>
        <dbReference type="SAM" id="MobiDB-lite"/>
    </source>
</evidence>
<feature type="compositionally biased region" description="Basic and acidic residues" evidence="1">
    <location>
        <begin position="421"/>
        <end position="445"/>
    </location>
</feature>
<feature type="region of interest" description="Disordered" evidence="1">
    <location>
        <begin position="177"/>
        <end position="207"/>
    </location>
</feature>
<organism evidence="2 3">
    <name type="scientific">Sanghuangporus baumii</name>
    <name type="common">Phellinus baumii</name>
    <dbReference type="NCBI Taxonomy" id="108892"/>
    <lineage>
        <taxon>Eukaryota</taxon>
        <taxon>Fungi</taxon>
        <taxon>Dikarya</taxon>
        <taxon>Basidiomycota</taxon>
        <taxon>Agaricomycotina</taxon>
        <taxon>Agaricomycetes</taxon>
        <taxon>Hymenochaetales</taxon>
        <taxon>Hymenochaetaceae</taxon>
        <taxon>Sanghuangporus</taxon>
    </lineage>
</organism>
<gene>
    <name evidence="2" type="ORF">A7U60_g7155</name>
</gene>
<feature type="compositionally biased region" description="Polar residues" evidence="1">
    <location>
        <begin position="634"/>
        <end position="649"/>
    </location>
</feature>
<keyword evidence="3" id="KW-1185">Reference proteome</keyword>